<evidence type="ECO:0000313" key="4">
    <source>
        <dbReference type="Proteomes" id="UP000033352"/>
    </source>
</evidence>
<accession>A0A0F1B3H8</accession>
<dbReference type="SUPFAM" id="SSF53850">
    <property type="entry name" value="Periplasmic binding protein-like II"/>
    <property type="match status" value="1"/>
</dbReference>
<dbReference type="Pfam" id="PF00496">
    <property type="entry name" value="SBP_bac_5"/>
    <property type="match status" value="1"/>
</dbReference>
<dbReference type="Proteomes" id="UP000033352">
    <property type="component" value="Unassembled WGS sequence"/>
</dbReference>
<dbReference type="InterPro" id="IPR039424">
    <property type="entry name" value="SBP_5"/>
</dbReference>
<evidence type="ECO:0000259" key="1">
    <source>
        <dbReference type="Pfam" id="PF00496"/>
    </source>
</evidence>
<dbReference type="Gene3D" id="3.10.105.10">
    <property type="entry name" value="Dipeptide-binding Protein, Domain 3"/>
    <property type="match status" value="1"/>
</dbReference>
<feature type="domain" description="Solute-binding protein family 5" evidence="1">
    <location>
        <begin position="164"/>
        <end position="303"/>
    </location>
</feature>
<dbReference type="AlphaFoldDB" id="A0A0F1B3H8"/>
<name>A0A0F1B3H8_9ENTR</name>
<dbReference type="PATRIC" id="fig|1619248.3.peg.642"/>
<dbReference type="RefSeq" id="WP_045285226.1">
    <property type="nucleotide sequence ID" value="NZ_JABUMZ010000002.1"/>
</dbReference>
<evidence type="ECO:0000313" key="3">
    <source>
        <dbReference type="EMBL" id="KJN28548.1"/>
    </source>
</evidence>
<dbReference type="PANTHER" id="PTHR30290">
    <property type="entry name" value="PERIPLASMIC BINDING COMPONENT OF ABC TRANSPORTER"/>
    <property type="match status" value="1"/>
</dbReference>
<dbReference type="InterPro" id="IPR000914">
    <property type="entry name" value="SBP_5_dom"/>
</dbReference>
<comment type="caution">
    <text evidence="3">The sequence shown here is derived from an EMBL/GenBank/DDBJ whole genome shotgun (WGS) entry which is preliminary data.</text>
</comment>
<dbReference type="OrthoDB" id="5894719at2"/>
<dbReference type="GO" id="GO:1904680">
    <property type="term" value="F:peptide transmembrane transporter activity"/>
    <property type="evidence" value="ECO:0007669"/>
    <property type="project" value="TreeGrafter"/>
</dbReference>
<feature type="domain" description="Transcriptional regulator SgrR N-terminal HTH" evidence="2">
    <location>
        <begin position="7"/>
        <end position="119"/>
    </location>
</feature>
<reference evidence="3 4" key="1">
    <citation type="submission" date="2015-03" db="EMBL/GenBank/DDBJ databases">
        <authorList>
            <person name="McCorrison J."/>
            <person name="Sanka R."/>
            <person name="Adams M."/>
            <person name="Brinkac L."/>
            <person name="Nierman W."/>
            <person name="Sutton G."/>
            <person name="Nelson K."/>
            <person name="Kiedrowski L."/>
            <person name="Guerrero D."/>
            <person name="Bonomo R."/>
        </authorList>
    </citation>
    <scope>NUCLEOTIDE SEQUENCE [LARGE SCALE GENOMIC DNA]</scope>
    <source>
        <strain evidence="3 4">35699</strain>
    </source>
</reference>
<proteinExistence type="predicted"/>
<organism evidence="3 4">
    <name type="scientific">Enterobacter sichuanensis</name>
    <dbReference type="NCBI Taxonomy" id="2071710"/>
    <lineage>
        <taxon>Bacteria</taxon>
        <taxon>Pseudomonadati</taxon>
        <taxon>Pseudomonadota</taxon>
        <taxon>Gammaproteobacteria</taxon>
        <taxon>Enterobacterales</taxon>
        <taxon>Enterobacteriaceae</taxon>
        <taxon>Enterobacter</taxon>
        <taxon>Enterobacter cloacae complex</taxon>
    </lineage>
</organism>
<dbReference type="PANTHER" id="PTHR30290:SF19">
    <property type="entry name" value="ABC TRANSPORTER PERIPLASMIC BINDING PROTEIN"/>
    <property type="match status" value="1"/>
</dbReference>
<dbReference type="Pfam" id="PF12793">
    <property type="entry name" value="SgrR_N"/>
    <property type="match status" value="1"/>
</dbReference>
<dbReference type="EMBL" id="JZYX01000013">
    <property type="protein sequence ID" value="KJN28548.1"/>
    <property type="molecule type" value="Genomic_DNA"/>
</dbReference>
<dbReference type="InterPro" id="IPR025370">
    <property type="entry name" value="SgrR_HTH_N"/>
</dbReference>
<protein>
    <submittedName>
        <fullName evidence="3">Peptide ABC transporter substrate-binding protein</fullName>
    </submittedName>
</protein>
<dbReference type="Gene3D" id="3.40.190.10">
    <property type="entry name" value="Periplasmic binding protein-like II"/>
    <property type="match status" value="1"/>
</dbReference>
<dbReference type="GO" id="GO:0015833">
    <property type="term" value="P:peptide transport"/>
    <property type="evidence" value="ECO:0007669"/>
    <property type="project" value="TreeGrafter"/>
</dbReference>
<sequence>MRQLNRLNQYHRLWQPSKGATQQVTISELAARCFCSERHVRTLLRQAQDAGWLSWRAQSGRGKRGELTFHVAPESLRNAMMEEALKRGQQHNVLELAQLAPEELRSLLHPFLGGQWQNDTPTLRIPYYRTLDPLHPGFLPGRAEQHLAGQIFSGLTRFHGNSSEPTGDLAHHWAVSEDGLHWHFYIRSTLHWHNGDKVETGQLQQSLNALLALPALRKLFQSVLRIDVTHPQCLTFTLHKPDYWLAHRLATYCSRLAHPEQPMTGCGPFRLSVYEPDLVRLESHEQYHLSHPLLKAIEYWITPTLFDSELGTSCRHPVQIAIGEPDELESLRLVTNSTSLGFCYLTLKQSPRLSELQARRLINIIHLSTLLHTLPLNEGLITPTEELLPGWAIPQWPDLTHVPLPERLTLLYHLPVELHTMARQLKQYLAQQGCALTVIFYDAKTWDGCQQLADADIMMGDRLIGEAPEYTLEQWLRCDALWPHLLSAPQYAHLQATLDAVQTQANEQDRHAGLKAIFSRLMENAVITPLFNYQYQISAPPGVNGIRLNTRGWFDFTEAWLPAPKS</sequence>
<gene>
    <name evidence="3" type="ORF">SS37_08095</name>
</gene>
<evidence type="ECO:0000259" key="2">
    <source>
        <dbReference type="Pfam" id="PF12793"/>
    </source>
</evidence>